<proteinExistence type="predicted"/>
<dbReference type="PANTHER" id="PTHR23131:SF4">
    <property type="entry name" value="METALLO-BETA-LACTAMASE SUPERFAMILY POTEIN"/>
    <property type="match status" value="1"/>
</dbReference>
<sequence>MTAPATTVPATAAAGTAPGLSYPFPAVPAEGAVLDVADGISWVRMPLPFALDHINLWLLRDGDGWVVVDCGVASNRTRAAWEAVFDTALAGRPVTRVIVTHFHPDHMGLGAWICERFGAELLMTQTEWLYARLLSQDRSASMAESSRQFYALAGLDGERLAAMAQRGNPYPHGVPEVPATYRRLRHGTRLGIGGRTWQVIVGGGHSPEHACLWCAEAGILISGDQVLPRISPNVSVWPAEPDADPIMDFLDALARLETLPEETLVLPSHGLPFHGLRPRCRQLTEHHRERFEETLAACAEAPRTVMDLTAILFRRPLDTHQLSFAVGEALAHLNHLLVQGTLRRELDRAGILRFRTVG</sequence>
<reference evidence="3" key="1">
    <citation type="journal article" date="2019" name="Int. J. Syst. Evol. Microbiol.">
        <title>The Global Catalogue of Microorganisms (GCM) 10K type strain sequencing project: providing services to taxonomists for standard genome sequencing and annotation.</title>
        <authorList>
            <consortium name="The Broad Institute Genomics Platform"/>
            <consortium name="The Broad Institute Genome Sequencing Center for Infectious Disease"/>
            <person name="Wu L."/>
            <person name="Ma J."/>
        </authorList>
    </citation>
    <scope>NUCLEOTIDE SEQUENCE [LARGE SCALE GENOMIC DNA]</scope>
    <source>
        <strain evidence="3">CGMCC 1.16275</strain>
    </source>
</reference>
<dbReference type="InterPro" id="IPR001279">
    <property type="entry name" value="Metallo-B-lactamas"/>
</dbReference>
<feature type="domain" description="Metallo-beta-lactamase" evidence="1">
    <location>
        <begin position="53"/>
        <end position="269"/>
    </location>
</feature>
<organism evidence="2 3">
    <name type="scientific">Rhodocista pekingensis</name>
    <dbReference type="NCBI Taxonomy" id="201185"/>
    <lineage>
        <taxon>Bacteria</taxon>
        <taxon>Pseudomonadati</taxon>
        <taxon>Pseudomonadota</taxon>
        <taxon>Alphaproteobacteria</taxon>
        <taxon>Rhodospirillales</taxon>
        <taxon>Azospirillaceae</taxon>
        <taxon>Rhodocista</taxon>
    </lineage>
</organism>
<evidence type="ECO:0000313" key="3">
    <source>
        <dbReference type="Proteomes" id="UP001596456"/>
    </source>
</evidence>
<dbReference type="Proteomes" id="UP001596456">
    <property type="component" value="Unassembled WGS sequence"/>
</dbReference>
<dbReference type="PANTHER" id="PTHR23131">
    <property type="entry name" value="ENDORIBONUCLEASE LACTB2"/>
    <property type="match status" value="1"/>
</dbReference>
<dbReference type="InterPro" id="IPR048933">
    <property type="entry name" value="B_lactamase-like_C"/>
</dbReference>
<dbReference type="CDD" id="cd07725">
    <property type="entry name" value="TTHA1429-like_MBL-fold"/>
    <property type="match status" value="1"/>
</dbReference>
<protein>
    <submittedName>
        <fullName evidence="2">MBL fold metallo-hydrolase</fullName>
    </submittedName>
</protein>
<evidence type="ECO:0000259" key="1">
    <source>
        <dbReference type="SMART" id="SM00849"/>
    </source>
</evidence>
<dbReference type="SMART" id="SM00849">
    <property type="entry name" value="Lactamase_B"/>
    <property type="match status" value="1"/>
</dbReference>
<dbReference type="Pfam" id="PF21221">
    <property type="entry name" value="B_lactamase-like_C"/>
    <property type="match status" value="1"/>
</dbReference>
<name>A0ABW2KRT6_9PROT</name>
<accession>A0ABW2KRT6</accession>
<dbReference type="InterPro" id="IPR036388">
    <property type="entry name" value="WH-like_DNA-bd_sf"/>
</dbReference>
<gene>
    <name evidence="2" type="ORF">ACFQPS_01235</name>
</gene>
<comment type="caution">
    <text evidence="2">The sequence shown here is derived from an EMBL/GenBank/DDBJ whole genome shotgun (WGS) entry which is preliminary data.</text>
</comment>
<dbReference type="SUPFAM" id="SSF56281">
    <property type="entry name" value="Metallo-hydrolase/oxidoreductase"/>
    <property type="match status" value="1"/>
</dbReference>
<keyword evidence="3" id="KW-1185">Reference proteome</keyword>
<dbReference type="InterPro" id="IPR050662">
    <property type="entry name" value="Sec-metab_biosynth-thioest"/>
</dbReference>
<evidence type="ECO:0000313" key="2">
    <source>
        <dbReference type="EMBL" id="MFC7331774.1"/>
    </source>
</evidence>
<dbReference type="Pfam" id="PF00753">
    <property type="entry name" value="Lactamase_B"/>
    <property type="match status" value="1"/>
</dbReference>
<dbReference type="Gene3D" id="3.60.15.10">
    <property type="entry name" value="Ribonuclease Z/Hydroxyacylglutathione hydrolase-like"/>
    <property type="match status" value="1"/>
</dbReference>
<dbReference type="RefSeq" id="WP_377355751.1">
    <property type="nucleotide sequence ID" value="NZ_JBHTCM010000004.1"/>
</dbReference>
<dbReference type="InterPro" id="IPR036866">
    <property type="entry name" value="RibonucZ/Hydroxyglut_hydro"/>
</dbReference>
<dbReference type="EMBL" id="JBHTCM010000004">
    <property type="protein sequence ID" value="MFC7331774.1"/>
    <property type="molecule type" value="Genomic_DNA"/>
</dbReference>
<dbReference type="Gene3D" id="1.10.10.10">
    <property type="entry name" value="Winged helix-like DNA-binding domain superfamily/Winged helix DNA-binding domain"/>
    <property type="match status" value="1"/>
</dbReference>